<name>A0A7J8AM33_MYOMY</name>
<feature type="region of interest" description="Disordered" evidence="3">
    <location>
        <begin position="143"/>
        <end position="167"/>
    </location>
</feature>
<comment type="caution">
    <text evidence="4">The sequence shown here is derived from an EMBL/GenBank/DDBJ whole genome shotgun (WGS) entry which is preliminary data.</text>
</comment>
<dbReference type="GO" id="GO:0035861">
    <property type="term" value="C:site of double-strand break"/>
    <property type="evidence" value="ECO:0007669"/>
    <property type="project" value="TreeGrafter"/>
</dbReference>
<feature type="region of interest" description="Disordered" evidence="3">
    <location>
        <begin position="1"/>
        <end position="130"/>
    </location>
</feature>
<reference evidence="4 5" key="1">
    <citation type="journal article" date="2020" name="Nature">
        <title>Six reference-quality genomes reveal evolution of bat adaptations.</title>
        <authorList>
            <person name="Jebb D."/>
            <person name="Huang Z."/>
            <person name="Pippel M."/>
            <person name="Hughes G.M."/>
            <person name="Lavrichenko K."/>
            <person name="Devanna P."/>
            <person name="Winkler S."/>
            <person name="Jermiin L.S."/>
            <person name="Skirmuntt E.C."/>
            <person name="Katzourakis A."/>
            <person name="Burkitt-Gray L."/>
            <person name="Ray D.A."/>
            <person name="Sullivan K.A.M."/>
            <person name="Roscito J.G."/>
            <person name="Kirilenko B.M."/>
            <person name="Davalos L.M."/>
            <person name="Corthals A.P."/>
            <person name="Power M.L."/>
            <person name="Jones G."/>
            <person name="Ransome R.D."/>
            <person name="Dechmann D.K.N."/>
            <person name="Locatelli A.G."/>
            <person name="Puechmaille S.J."/>
            <person name="Fedrigo O."/>
            <person name="Jarvis E.D."/>
            <person name="Hiller M."/>
            <person name="Vernes S.C."/>
            <person name="Myers E.W."/>
            <person name="Teeling E.C."/>
        </authorList>
    </citation>
    <scope>NUCLEOTIDE SEQUENCE [LARGE SCALE GENOMIC DNA]</scope>
    <source>
        <strain evidence="4">MMyoMyo1</strain>
        <tissue evidence="4">Flight muscle</tissue>
    </source>
</reference>
<evidence type="ECO:0000313" key="4">
    <source>
        <dbReference type="EMBL" id="KAF6387299.1"/>
    </source>
</evidence>
<evidence type="ECO:0000313" key="5">
    <source>
        <dbReference type="Proteomes" id="UP000527355"/>
    </source>
</evidence>
<gene>
    <name evidence="4" type="ORF">mMyoMyo1_007814</name>
</gene>
<protein>
    <submittedName>
        <fullName evidence="4">Uncharacterized protein</fullName>
    </submittedName>
</protein>
<feature type="compositionally biased region" description="Basic and acidic residues" evidence="3">
    <location>
        <begin position="157"/>
        <end position="167"/>
    </location>
</feature>
<feature type="compositionally biased region" description="Basic and acidic residues" evidence="3">
    <location>
        <begin position="107"/>
        <end position="116"/>
    </location>
</feature>
<sequence length="167" mass="18437">MVGTGNGLAKVYYDPNKSQRGAKLRVVKTQRKAKQAEALTQDDIITPHTLPMSREPRQRSSRKQLEKDRPDPLKSHKPEPPVAGPGRGGRVGTHGGTLSSYVVKNTALDKTDDGNPREAVLPGHAAEDNPYWVSPAYSKAQPKAMFAQVESDDEEAKNEPEWKTRKI</sequence>
<keyword evidence="5" id="KW-1185">Reference proteome</keyword>
<evidence type="ECO:0000256" key="1">
    <source>
        <dbReference type="ARBA" id="ARBA00022574"/>
    </source>
</evidence>
<dbReference type="PANTHER" id="PTHR16017:SF0">
    <property type="entry name" value="WD REPEAT-CONTAINING PROTEIN 70"/>
    <property type="match status" value="1"/>
</dbReference>
<dbReference type="VEuPathDB" id="HostDB:LOC118659212"/>
<dbReference type="AlphaFoldDB" id="A0A7J8AM33"/>
<dbReference type="Proteomes" id="UP000527355">
    <property type="component" value="Unassembled WGS sequence"/>
</dbReference>
<dbReference type="GO" id="GO:0005634">
    <property type="term" value="C:nucleus"/>
    <property type="evidence" value="ECO:0007669"/>
    <property type="project" value="TreeGrafter"/>
</dbReference>
<feature type="compositionally biased region" description="Basic residues" evidence="3">
    <location>
        <begin position="20"/>
        <end position="33"/>
    </location>
</feature>
<evidence type="ECO:0000256" key="3">
    <source>
        <dbReference type="SAM" id="MobiDB-lite"/>
    </source>
</evidence>
<proteinExistence type="predicted"/>
<dbReference type="EMBL" id="JABWUV010000001">
    <property type="protein sequence ID" value="KAF6387299.1"/>
    <property type="molecule type" value="Genomic_DNA"/>
</dbReference>
<keyword evidence="1" id="KW-0853">WD repeat</keyword>
<feature type="compositionally biased region" description="Gly residues" evidence="3">
    <location>
        <begin position="85"/>
        <end position="95"/>
    </location>
</feature>
<dbReference type="InterPro" id="IPR051858">
    <property type="entry name" value="WD_repeat_GAD-1"/>
</dbReference>
<feature type="compositionally biased region" description="Basic and acidic residues" evidence="3">
    <location>
        <begin position="54"/>
        <end position="79"/>
    </location>
</feature>
<organism evidence="4 5">
    <name type="scientific">Myotis myotis</name>
    <name type="common">Greater mouse-eared bat</name>
    <name type="synonym">Vespertilio myotis</name>
    <dbReference type="NCBI Taxonomy" id="51298"/>
    <lineage>
        <taxon>Eukaryota</taxon>
        <taxon>Metazoa</taxon>
        <taxon>Chordata</taxon>
        <taxon>Craniata</taxon>
        <taxon>Vertebrata</taxon>
        <taxon>Euteleostomi</taxon>
        <taxon>Mammalia</taxon>
        <taxon>Eutheria</taxon>
        <taxon>Laurasiatheria</taxon>
        <taxon>Chiroptera</taxon>
        <taxon>Yangochiroptera</taxon>
        <taxon>Vespertilionidae</taxon>
        <taxon>Myotis</taxon>
    </lineage>
</organism>
<accession>A0A7J8AM33</accession>
<keyword evidence="2" id="KW-0677">Repeat</keyword>
<evidence type="ECO:0000256" key="2">
    <source>
        <dbReference type="ARBA" id="ARBA00022737"/>
    </source>
</evidence>
<dbReference type="PANTHER" id="PTHR16017">
    <property type="entry name" value="GASTRULATION DEFECTIVE PROTEIN 1-RELATED"/>
    <property type="match status" value="1"/>
</dbReference>